<protein>
    <submittedName>
        <fullName evidence="9">ABC transporter permease</fullName>
    </submittedName>
</protein>
<evidence type="ECO:0000256" key="3">
    <source>
        <dbReference type="ARBA" id="ARBA00022475"/>
    </source>
</evidence>
<organism evidence="9 10">
    <name type="scientific">Humisphaera borealis</name>
    <dbReference type="NCBI Taxonomy" id="2807512"/>
    <lineage>
        <taxon>Bacteria</taxon>
        <taxon>Pseudomonadati</taxon>
        <taxon>Planctomycetota</taxon>
        <taxon>Phycisphaerae</taxon>
        <taxon>Tepidisphaerales</taxon>
        <taxon>Tepidisphaeraceae</taxon>
        <taxon>Humisphaera</taxon>
    </lineage>
</organism>
<evidence type="ECO:0000259" key="8">
    <source>
        <dbReference type="PROSITE" id="PS50928"/>
    </source>
</evidence>
<name>A0A7M2X497_9BACT</name>
<proteinExistence type="inferred from homology"/>
<evidence type="ECO:0000256" key="7">
    <source>
        <dbReference type="RuleBase" id="RU363032"/>
    </source>
</evidence>
<feature type="transmembrane region" description="Helical" evidence="7">
    <location>
        <begin position="136"/>
        <end position="157"/>
    </location>
</feature>
<dbReference type="Proteomes" id="UP000593765">
    <property type="component" value="Chromosome"/>
</dbReference>
<dbReference type="Gene3D" id="1.10.3720.10">
    <property type="entry name" value="MetI-like"/>
    <property type="match status" value="1"/>
</dbReference>
<feature type="transmembrane region" description="Helical" evidence="7">
    <location>
        <begin position="189"/>
        <end position="212"/>
    </location>
</feature>
<dbReference type="EMBL" id="CP063458">
    <property type="protein sequence ID" value="QOV92558.1"/>
    <property type="molecule type" value="Genomic_DNA"/>
</dbReference>
<dbReference type="CDD" id="cd06261">
    <property type="entry name" value="TM_PBP2"/>
    <property type="match status" value="1"/>
</dbReference>
<evidence type="ECO:0000256" key="2">
    <source>
        <dbReference type="ARBA" id="ARBA00022448"/>
    </source>
</evidence>
<reference evidence="9 10" key="1">
    <citation type="submission" date="2020-10" db="EMBL/GenBank/DDBJ databases">
        <title>Wide distribution of Phycisphaera-like planctomycetes from WD2101 soil group in peatlands and genome analysis of the first cultivated representative.</title>
        <authorList>
            <person name="Dedysh S.N."/>
            <person name="Beletsky A.V."/>
            <person name="Ivanova A."/>
            <person name="Kulichevskaya I.S."/>
            <person name="Suzina N.E."/>
            <person name="Philippov D.A."/>
            <person name="Rakitin A.L."/>
            <person name="Mardanov A.V."/>
            <person name="Ravin N.V."/>
        </authorList>
    </citation>
    <scope>NUCLEOTIDE SEQUENCE [LARGE SCALE GENOMIC DNA]</scope>
    <source>
        <strain evidence="9 10">M1803</strain>
    </source>
</reference>
<dbReference type="Pfam" id="PF00528">
    <property type="entry name" value="BPD_transp_1"/>
    <property type="match status" value="1"/>
</dbReference>
<dbReference type="GO" id="GO:0005886">
    <property type="term" value="C:plasma membrane"/>
    <property type="evidence" value="ECO:0007669"/>
    <property type="project" value="UniProtKB-SubCell"/>
</dbReference>
<dbReference type="AlphaFoldDB" id="A0A7M2X497"/>
<feature type="domain" description="ABC transmembrane type-1" evidence="8">
    <location>
        <begin position="70"/>
        <end position="254"/>
    </location>
</feature>
<evidence type="ECO:0000256" key="4">
    <source>
        <dbReference type="ARBA" id="ARBA00022692"/>
    </source>
</evidence>
<evidence type="ECO:0000313" key="10">
    <source>
        <dbReference type="Proteomes" id="UP000593765"/>
    </source>
</evidence>
<keyword evidence="6 7" id="KW-0472">Membrane</keyword>
<dbReference type="PANTHER" id="PTHR30151:SF41">
    <property type="entry name" value="ABC TRANSPORTER PERMEASE PROTEIN"/>
    <property type="match status" value="1"/>
</dbReference>
<feature type="transmembrane region" description="Helical" evidence="7">
    <location>
        <begin position="108"/>
        <end position="130"/>
    </location>
</feature>
<dbReference type="GO" id="GO:0055085">
    <property type="term" value="P:transmembrane transport"/>
    <property type="evidence" value="ECO:0007669"/>
    <property type="project" value="InterPro"/>
</dbReference>
<accession>A0A7M2X497</accession>
<evidence type="ECO:0000256" key="5">
    <source>
        <dbReference type="ARBA" id="ARBA00022989"/>
    </source>
</evidence>
<sequence length="266" mass="28199">MEHQSTATQERSRWRTAVASFLPPVLPLVVVLASIEAAVQFGLIAPYIIPPPSRIFASIRDDRVELFSAMLNTSIASLVGFVLSMVIGVVLAVVLASSAWIQRAFYPYAIFFQTVPIVAIAPLLVIWFGYGMPTAVASAFIVSVFPVIANALAGLLSTDPALRDLFRLYGATPTATLLKLRLPGALPNILTGLRIAGGLAVIGAIVGEFIGGNGSLGDVITSALTQQKNAKVFAAVLLASLLGLALFGLINLVSRLALRHWHASER</sequence>
<feature type="transmembrane region" description="Helical" evidence="7">
    <location>
        <begin position="69"/>
        <end position="96"/>
    </location>
</feature>
<dbReference type="PANTHER" id="PTHR30151">
    <property type="entry name" value="ALKANE SULFONATE ABC TRANSPORTER-RELATED, MEMBRANE SUBUNIT"/>
    <property type="match status" value="1"/>
</dbReference>
<keyword evidence="5 7" id="KW-1133">Transmembrane helix</keyword>
<keyword evidence="10" id="KW-1185">Reference proteome</keyword>
<gene>
    <name evidence="9" type="ORF">IPV69_26180</name>
</gene>
<dbReference type="InterPro" id="IPR000515">
    <property type="entry name" value="MetI-like"/>
</dbReference>
<keyword evidence="3" id="KW-1003">Cell membrane</keyword>
<dbReference type="InterPro" id="IPR035906">
    <property type="entry name" value="MetI-like_sf"/>
</dbReference>
<evidence type="ECO:0000256" key="6">
    <source>
        <dbReference type="ARBA" id="ARBA00023136"/>
    </source>
</evidence>
<feature type="transmembrane region" description="Helical" evidence="7">
    <location>
        <begin position="232"/>
        <end position="258"/>
    </location>
</feature>
<feature type="transmembrane region" description="Helical" evidence="7">
    <location>
        <begin position="21"/>
        <end position="49"/>
    </location>
</feature>
<dbReference type="PROSITE" id="PS50928">
    <property type="entry name" value="ABC_TM1"/>
    <property type="match status" value="1"/>
</dbReference>
<keyword evidence="2 7" id="KW-0813">Transport</keyword>
<comment type="similarity">
    <text evidence="7">Belongs to the binding-protein-dependent transport system permease family.</text>
</comment>
<evidence type="ECO:0000256" key="1">
    <source>
        <dbReference type="ARBA" id="ARBA00004651"/>
    </source>
</evidence>
<dbReference type="KEGG" id="hbs:IPV69_26180"/>
<dbReference type="SUPFAM" id="SSF161098">
    <property type="entry name" value="MetI-like"/>
    <property type="match status" value="1"/>
</dbReference>
<evidence type="ECO:0000313" key="9">
    <source>
        <dbReference type="EMBL" id="QOV92558.1"/>
    </source>
</evidence>
<keyword evidence="4 7" id="KW-0812">Transmembrane</keyword>
<comment type="subcellular location">
    <subcellularLocation>
        <location evidence="1 7">Cell membrane</location>
        <topology evidence="1 7">Multi-pass membrane protein</topology>
    </subcellularLocation>
</comment>